<proteinExistence type="predicted"/>
<protein>
    <recommendedName>
        <fullName evidence="3">Armadillo repeat-containing domain-containing protein</fullName>
    </recommendedName>
</protein>
<evidence type="ECO:0000313" key="1">
    <source>
        <dbReference type="EMBL" id="OHT13648.1"/>
    </source>
</evidence>
<dbReference type="Gene3D" id="1.25.10.10">
    <property type="entry name" value="Leucine-rich Repeat Variant"/>
    <property type="match status" value="2"/>
</dbReference>
<dbReference type="VEuPathDB" id="TrichDB:TRFO_16210"/>
<comment type="caution">
    <text evidence="1">The sequence shown here is derived from an EMBL/GenBank/DDBJ whole genome shotgun (WGS) entry which is preliminary data.</text>
</comment>
<dbReference type="Proteomes" id="UP000179807">
    <property type="component" value="Unassembled WGS sequence"/>
</dbReference>
<evidence type="ECO:0008006" key="3">
    <source>
        <dbReference type="Google" id="ProtNLM"/>
    </source>
</evidence>
<organism evidence="1 2">
    <name type="scientific">Tritrichomonas foetus</name>
    <dbReference type="NCBI Taxonomy" id="1144522"/>
    <lineage>
        <taxon>Eukaryota</taxon>
        <taxon>Metamonada</taxon>
        <taxon>Parabasalia</taxon>
        <taxon>Tritrichomonadida</taxon>
        <taxon>Tritrichomonadidae</taxon>
        <taxon>Tritrichomonas</taxon>
    </lineage>
</organism>
<dbReference type="SUPFAM" id="SSF48371">
    <property type="entry name" value="ARM repeat"/>
    <property type="match status" value="1"/>
</dbReference>
<sequence length="453" mass="51922">MDYKSDDFIKKFTKSNILNDWRGSLHVQNGSISQNKNPKNNFKDVISFPDIFYSKLAEDLTSENPNIVKKELNNFYRISTKQNFSFSSAFVTHNLHNILYNLLQSDRSNLSILLKIFANITASGFSQVFLEVDLLETLVDIFQGCGNETLSNYALTSIVNLTGDLVEFRDLVFEYLPYFIELAQKPKTNKITKQSIFTLVMNLSLFDLADEQFNEVGNIVLSLLDYLDELSTKILTHTILLLTNHSRFYEFFKNTKVTQFLSTNLSSSDAVLLKSTLLIEEKIYHHLTFTEIPEIFKLSLLLSSKNGNIIISSCRVLTEIFGNSPDALNNEDGLIIAQILANLVIHESIKIKNEAFYCLICLIYIRNNLLLNIVNDDFVVRLCDFLDSDDDVLVIQTIIILDIIFSLEANRTCERPLFECFLNSNGMAIIDELHENQNLEIAEYSLVFNQKFF</sequence>
<accession>A0A1J4KRY1</accession>
<dbReference type="InterPro" id="IPR011989">
    <property type="entry name" value="ARM-like"/>
</dbReference>
<dbReference type="GeneID" id="94833548"/>
<dbReference type="RefSeq" id="XP_068366784.1">
    <property type="nucleotide sequence ID" value="XM_068498844.1"/>
</dbReference>
<dbReference type="EMBL" id="MLAK01000502">
    <property type="protein sequence ID" value="OHT13648.1"/>
    <property type="molecule type" value="Genomic_DNA"/>
</dbReference>
<evidence type="ECO:0000313" key="2">
    <source>
        <dbReference type="Proteomes" id="UP000179807"/>
    </source>
</evidence>
<dbReference type="AlphaFoldDB" id="A0A1J4KRY1"/>
<dbReference type="InterPro" id="IPR016024">
    <property type="entry name" value="ARM-type_fold"/>
</dbReference>
<keyword evidence="2" id="KW-1185">Reference proteome</keyword>
<gene>
    <name evidence="1" type="ORF">TRFO_16210</name>
</gene>
<reference evidence="1" key="1">
    <citation type="submission" date="2016-10" db="EMBL/GenBank/DDBJ databases">
        <authorList>
            <person name="Benchimol M."/>
            <person name="Almeida L.G."/>
            <person name="Vasconcelos A.T."/>
            <person name="Perreira-Neves A."/>
            <person name="Rosa I.A."/>
            <person name="Tasca T."/>
            <person name="Bogo M.R."/>
            <person name="de Souza W."/>
        </authorList>
    </citation>
    <scope>NUCLEOTIDE SEQUENCE [LARGE SCALE GENOMIC DNA]</scope>
    <source>
        <strain evidence="1">K</strain>
    </source>
</reference>
<name>A0A1J4KRY1_9EUKA</name>